<protein>
    <submittedName>
        <fullName evidence="2">Uncharacterized protein</fullName>
    </submittedName>
</protein>
<reference evidence="2 3" key="1">
    <citation type="submission" date="2024-09" db="EMBL/GenBank/DDBJ databases">
        <title>Chromosome-scale assembly of Riccia fluitans.</title>
        <authorList>
            <person name="Paukszto L."/>
            <person name="Sawicki J."/>
            <person name="Karawczyk K."/>
            <person name="Piernik-Szablinska J."/>
            <person name="Szczecinska M."/>
            <person name="Mazdziarz M."/>
        </authorList>
    </citation>
    <scope>NUCLEOTIDE SEQUENCE [LARGE SCALE GENOMIC DNA]</scope>
    <source>
        <strain evidence="2">Rf_01</strain>
        <tissue evidence="2">Aerial parts of the thallus</tissue>
    </source>
</reference>
<name>A0ABD1YDH4_9MARC</name>
<dbReference type="AlphaFoldDB" id="A0ABD1YDH4"/>
<accession>A0ABD1YDH4</accession>
<evidence type="ECO:0000313" key="3">
    <source>
        <dbReference type="Proteomes" id="UP001605036"/>
    </source>
</evidence>
<keyword evidence="1" id="KW-0812">Transmembrane</keyword>
<evidence type="ECO:0000313" key="2">
    <source>
        <dbReference type="EMBL" id="KAL2628818.1"/>
    </source>
</evidence>
<keyword evidence="3" id="KW-1185">Reference proteome</keyword>
<evidence type="ECO:0000256" key="1">
    <source>
        <dbReference type="SAM" id="Phobius"/>
    </source>
</evidence>
<gene>
    <name evidence="2" type="ORF">R1flu_013504</name>
</gene>
<proteinExistence type="predicted"/>
<dbReference type="Proteomes" id="UP001605036">
    <property type="component" value="Unassembled WGS sequence"/>
</dbReference>
<keyword evidence="1" id="KW-0472">Membrane</keyword>
<sequence>MEEYVWRTKRDMPWRQNGEILRRRKRRQSFESVGIAQNFAWQGEKINYSLGKGRSLEESATVATCSMMSVEGGSGERRLDWSCWNWRSSEKVRKAGHSLRRLSASSCFFPVVSVCLSVYVRLGLLLQQFTELGRKREGKQNSRVT</sequence>
<dbReference type="EMBL" id="JBHFFA010000004">
    <property type="protein sequence ID" value="KAL2628818.1"/>
    <property type="molecule type" value="Genomic_DNA"/>
</dbReference>
<feature type="transmembrane region" description="Helical" evidence="1">
    <location>
        <begin position="102"/>
        <end position="122"/>
    </location>
</feature>
<keyword evidence="1" id="KW-1133">Transmembrane helix</keyword>
<organism evidence="2 3">
    <name type="scientific">Riccia fluitans</name>
    <dbReference type="NCBI Taxonomy" id="41844"/>
    <lineage>
        <taxon>Eukaryota</taxon>
        <taxon>Viridiplantae</taxon>
        <taxon>Streptophyta</taxon>
        <taxon>Embryophyta</taxon>
        <taxon>Marchantiophyta</taxon>
        <taxon>Marchantiopsida</taxon>
        <taxon>Marchantiidae</taxon>
        <taxon>Marchantiales</taxon>
        <taxon>Ricciaceae</taxon>
        <taxon>Riccia</taxon>
    </lineage>
</organism>
<comment type="caution">
    <text evidence="2">The sequence shown here is derived from an EMBL/GenBank/DDBJ whole genome shotgun (WGS) entry which is preliminary data.</text>
</comment>